<keyword evidence="4" id="KW-0479">Metal-binding</keyword>
<dbReference type="SFLD" id="SFLDG01067">
    <property type="entry name" value="SPASM/twitch_domain_containing"/>
    <property type="match status" value="1"/>
</dbReference>
<keyword evidence="5" id="KW-0408">Iron</keyword>
<dbReference type="NCBIfam" id="TIGR04085">
    <property type="entry name" value="rSAM_more_4Fe4S"/>
    <property type="match status" value="1"/>
</dbReference>
<evidence type="ECO:0000256" key="3">
    <source>
        <dbReference type="ARBA" id="ARBA00022691"/>
    </source>
</evidence>
<comment type="similarity">
    <text evidence="7">Belongs to the radical SAM superfamily. Anaerobic sulfatase-maturating enzyme family.</text>
</comment>
<dbReference type="PANTHER" id="PTHR43273:SF3">
    <property type="entry name" value="ANAEROBIC SULFATASE-MATURATING ENZYME HOMOLOG ASLB-RELATED"/>
    <property type="match status" value="1"/>
</dbReference>
<dbReference type="Gene3D" id="3.20.20.70">
    <property type="entry name" value="Aldolase class I"/>
    <property type="match status" value="1"/>
</dbReference>
<evidence type="ECO:0000256" key="6">
    <source>
        <dbReference type="ARBA" id="ARBA00023014"/>
    </source>
</evidence>
<dbReference type="InterPro" id="IPR058240">
    <property type="entry name" value="rSAM_sf"/>
</dbReference>
<evidence type="ECO:0000256" key="5">
    <source>
        <dbReference type="ARBA" id="ARBA00023004"/>
    </source>
</evidence>
<evidence type="ECO:0000256" key="2">
    <source>
        <dbReference type="ARBA" id="ARBA00022485"/>
    </source>
</evidence>
<dbReference type="SFLD" id="SFLDG01384">
    <property type="entry name" value="thioether_bond_formation_requi"/>
    <property type="match status" value="1"/>
</dbReference>
<dbReference type="InterPro" id="IPR023885">
    <property type="entry name" value="4Fe4S-binding_SPASM_dom"/>
</dbReference>
<protein>
    <submittedName>
        <fullName evidence="9">Radical SAM protein</fullName>
    </submittedName>
</protein>
<dbReference type="Pfam" id="PF04055">
    <property type="entry name" value="Radical_SAM"/>
    <property type="match status" value="1"/>
</dbReference>
<dbReference type="SUPFAM" id="SSF102114">
    <property type="entry name" value="Radical SAM enzymes"/>
    <property type="match status" value="1"/>
</dbReference>
<evidence type="ECO:0000256" key="4">
    <source>
        <dbReference type="ARBA" id="ARBA00022723"/>
    </source>
</evidence>
<dbReference type="PROSITE" id="PS01305">
    <property type="entry name" value="MOAA_NIFB_PQQE"/>
    <property type="match status" value="1"/>
</dbReference>
<feature type="domain" description="Radical SAM core" evidence="8">
    <location>
        <begin position="3"/>
        <end position="229"/>
    </location>
</feature>
<reference evidence="9 10" key="1">
    <citation type="submission" date="2024-11" db="EMBL/GenBank/DDBJ databases">
        <authorList>
            <person name="Heng Y.C."/>
            <person name="Lim A.C.H."/>
            <person name="Lee J.K.Y."/>
            <person name="Kittelmann S."/>
        </authorList>
    </citation>
    <scope>NUCLEOTIDE SEQUENCE [LARGE SCALE GENOMIC DNA]</scope>
    <source>
        <strain evidence="9 10">WILCCON 0202</strain>
    </source>
</reference>
<name>A0ABW8TX60_9CLOT</name>
<dbReference type="PANTHER" id="PTHR43273">
    <property type="entry name" value="ANAEROBIC SULFATASE-MATURATING ENZYME HOMOLOG ASLB-RELATED"/>
    <property type="match status" value="1"/>
</dbReference>
<dbReference type="Pfam" id="PF13186">
    <property type="entry name" value="SPASM"/>
    <property type="match status" value="1"/>
</dbReference>
<dbReference type="InterPro" id="IPR000385">
    <property type="entry name" value="MoaA_NifB_PqqE_Fe-S-bd_CS"/>
</dbReference>
<evidence type="ECO:0000259" key="8">
    <source>
        <dbReference type="PROSITE" id="PS51918"/>
    </source>
</evidence>
<organism evidence="9 10">
    <name type="scientific">Candidatus Clostridium radicumherbarum</name>
    <dbReference type="NCBI Taxonomy" id="3381662"/>
    <lineage>
        <taxon>Bacteria</taxon>
        <taxon>Bacillati</taxon>
        <taxon>Bacillota</taxon>
        <taxon>Clostridia</taxon>
        <taxon>Eubacteriales</taxon>
        <taxon>Clostridiaceae</taxon>
        <taxon>Clostridium</taxon>
    </lineage>
</organism>
<dbReference type="CDD" id="cd01335">
    <property type="entry name" value="Radical_SAM"/>
    <property type="match status" value="1"/>
</dbReference>
<dbReference type="PROSITE" id="PS51918">
    <property type="entry name" value="RADICAL_SAM"/>
    <property type="match status" value="1"/>
</dbReference>
<comment type="caution">
    <text evidence="9">The sequence shown here is derived from an EMBL/GenBank/DDBJ whole genome shotgun (WGS) entry which is preliminary data.</text>
</comment>
<dbReference type="SFLD" id="SFLDS00029">
    <property type="entry name" value="Radical_SAM"/>
    <property type="match status" value="1"/>
</dbReference>
<dbReference type="EMBL" id="JBJHZY010000005">
    <property type="protein sequence ID" value="MFL0270012.1"/>
    <property type="molecule type" value="Genomic_DNA"/>
</dbReference>
<evidence type="ECO:0000256" key="7">
    <source>
        <dbReference type="ARBA" id="ARBA00023601"/>
    </source>
</evidence>
<keyword evidence="2" id="KW-0004">4Fe-4S</keyword>
<accession>A0ABW8TX60</accession>
<keyword evidence="3" id="KW-0949">S-adenosyl-L-methionine</keyword>
<gene>
    <name evidence="9" type="ORF">ACJDUH_18195</name>
</gene>
<keyword evidence="6" id="KW-0411">Iron-sulfur</keyword>
<evidence type="ECO:0000256" key="1">
    <source>
        <dbReference type="ARBA" id="ARBA00001966"/>
    </source>
</evidence>
<sequence length="380" mass="44065">MIEGNIMHYTLHLTNGCNMNCSYCYVNHENVKTMSTETARKAVDMSSKGKNKPAGIVFFGGEPLLCKDLIYDIIEYCRWKENKGEGSFYFKITTNGLLLDKAFMELSLKEDIFIALSHDGIKEAHDKHRIDSHGNKTFSILSDKIELLLRARPYAPVMMVVNPDTVNCFYNSVMYLYEKGFRYIIISLNYEAHWTEKHMRELKKQYERLAEFYMDRTMKEDKFYLSPFEVKISSYINGDNYCHERCELGKKQISVAPDGFLYPCVQFVGEKEYCIGNVDTGIILSKQAKLYELNEEEKESCNDCAIKERCNHYCGCMNKQATGSINKVSPVQCSHERSLIPIADKLAERLYKKRNALFIQKHYNEMFPMLSIIEDKTAVK</sequence>
<proteinExistence type="inferred from homology"/>
<dbReference type="InterPro" id="IPR023867">
    <property type="entry name" value="Sulphatase_maturase_rSAM"/>
</dbReference>
<dbReference type="InterPro" id="IPR007197">
    <property type="entry name" value="rSAM"/>
</dbReference>
<dbReference type="SFLD" id="SFLDG01386">
    <property type="entry name" value="main_SPASM_domain-containing"/>
    <property type="match status" value="1"/>
</dbReference>
<evidence type="ECO:0000313" key="10">
    <source>
        <dbReference type="Proteomes" id="UP001623661"/>
    </source>
</evidence>
<dbReference type="Proteomes" id="UP001623661">
    <property type="component" value="Unassembled WGS sequence"/>
</dbReference>
<evidence type="ECO:0000313" key="9">
    <source>
        <dbReference type="EMBL" id="MFL0270012.1"/>
    </source>
</evidence>
<keyword evidence="10" id="KW-1185">Reference proteome</keyword>
<comment type="cofactor">
    <cofactor evidence="1">
        <name>[4Fe-4S] cluster</name>
        <dbReference type="ChEBI" id="CHEBI:49883"/>
    </cofactor>
</comment>
<dbReference type="InterPro" id="IPR013785">
    <property type="entry name" value="Aldolase_TIM"/>
</dbReference>